<evidence type="ECO:0000256" key="2">
    <source>
        <dbReference type="ARBA" id="ARBA00005005"/>
    </source>
</evidence>
<evidence type="ECO:0000256" key="4">
    <source>
        <dbReference type="ARBA" id="ARBA00023136"/>
    </source>
</evidence>
<dbReference type="InterPro" id="IPR020845">
    <property type="entry name" value="AMP-binding_CS"/>
</dbReference>
<dbReference type="RefSeq" id="WP_227676107.1">
    <property type="nucleotide sequence ID" value="NZ_BMZR01000001.1"/>
</dbReference>
<evidence type="ECO:0000256" key="7">
    <source>
        <dbReference type="ARBA" id="ARBA00042773"/>
    </source>
</evidence>
<dbReference type="Pfam" id="PF13193">
    <property type="entry name" value="AMP-binding_C"/>
    <property type="match status" value="1"/>
</dbReference>
<evidence type="ECO:0000259" key="9">
    <source>
        <dbReference type="Pfam" id="PF13193"/>
    </source>
</evidence>
<dbReference type="PANTHER" id="PTHR43767">
    <property type="entry name" value="LONG-CHAIN-FATTY-ACID--COA LIGASE"/>
    <property type="match status" value="1"/>
</dbReference>
<dbReference type="SUPFAM" id="SSF56801">
    <property type="entry name" value="Acetyl-CoA synthetase-like"/>
    <property type="match status" value="1"/>
</dbReference>
<reference evidence="11" key="1">
    <citation type="journal article" date="2019" name="Int. J. Syst. Evol. Microbiol.">
        <title>The Global Catalogue of Microorganisms (GCM) 10K type strain sequencing project: providing services to taxonomists for standard genome sequencing and annotation.</title>
        <authorList>
            <consortium name="The Broad Institute Genomics Platform"/>
            <consortium name="The Broad Institute Genome Sequencing Center for Infectious Disease"/>
            <person name="Wu L."/>
            <person name="Ma J."/>
        </authorList>
    </citation>
    <scope>NUCLEOTIDE SEQUENCE [LARGE SCALE GENOMIC DNA]</scope>
    <source>
        <strain evidence="11">KCTC 42280</strain>
    </source>
</reference>
<dbReference type="Gene3D" id="2.30.38.10">
    <property type="entry name" value="Luciferase, Domain 3"/>
    <property type="match status" value="1"/>
</dbReference>
<keyword evidence="3 10" id="KW-0436">Ligase</keyword>
<dbReference type="PROSITE" id="PS00455">
    <property type="entry name" value="AMP_BINDING"/>
    <property type="match status" value="1"/>
</dbReference>
<evidence type="ECO:0000256" key="1">
    <source>
        <dbReference type="ARBA" id="ARBA00004170"/>
    </source>
</evidence>
<proteinExistence type="predicted"/>
<dbReference type="InterPro" id="IPR025110">
    <property type="entry name" value="AMP-bd_C"/>
</dbReference>
<gene>
    <name evidence="10" type="primary">fadD</name>
    <name evidence="10" type="ORF">GCM10016272_05050</name>
</gene>
<comment type="caution">
    <text evidence="10">The sequence shown here is derived from an EMBL/GenBank/DDBJ whole genome shotgun (WGS) entry which is preliminary data.</text>
</comment>
<dbReference type="InterPro" id="IPR050237">
    <property type="entry name" value="ATP-dep_AMP-bd_enzyme"/>
</dbReference>
<organism evidence="10 11">
    <name type="scientific">Psychrobacter glaciei</name>
    <dbReference type="NCBI Taxonomy" id="619771"/>
    <lineage>
        <taxon>Bacteria</taxon>
        <taxon>Pseudomonadati</taxon>
        <taxon>Pseudomonadota</taxon>
        <taxon>Gammaproteobacteria</taxon>
        <taxon>Moraxellales</taxon>
        <taxon>Moraxellaceae</taxon>
        <taxon>Psychrobacter</taxon>
    </lineage>
</organism>
<name>A0ABQ3GNH9_9GAMM</name>
<dbReference type="Gene3D" id="3.30.300.30">
    <property type="match status" value="1"/>
</dbReference>
<dbReference type="Pfam" id="PF00501">
    <property type="entry name" value="AMP-binding"/>
    <property type="match status" value="1"/>
</dbReference>
<evidence type="ECO:0000256" key="6">
    <source>
        <dbReference type="ARBA" id="ARBA00039545"/>
    </source>
</evidence>
<dbReference type="InterPro" id="IPR000873">
    <property type="entry name" value="AMP-dep_synth/lig_dom"/>
</dbReference>
<protein>
    <recommendedName>
        <fullName evidence="6">Long-chain-fatty-acid--CoA ligase</fullName>
        <ecNumber evidence="5">6.2.1.3</ecNumber>
    </recommendedName>
    <alternativeName>
        <fullName evidence="7">Long-chain acyl-CoA synthetase</fullName>
    </alternativeName>
</protein>
<dbReference type="EMBL" id="BMZR01000001">
    <property type="protein sequence ID" value="GHD27182.1"/>
    <property type="molecule type" value="Genomic_DNA"/>
</dbReference>
<feature type="domain" description="AMP-dependent synthetase/ligase" evidence="8">
    <location>
        <begin position="34"/>
        <end position="425"/>
    </location>
</feature>
<comment type="subcellular location">
    <subcellularLocation>
        <location evidence="1">Membrane</location>
        <topology evidence="1">Peripheral membrane protein</topology>
    </subcellularLocation>
</comment>
<dbReference type="PANTHER" id="PTHR43767:SF8">
    <property type="entry name" value="LONG-CHAIN-FATTY-ACID--COA LIGASE"/>
    <property type="match status" value="1"/>
</dbReference>
<accession>A0ABQ3GNH9</accession>
<sequence>MMKKIWIDHYPKGVVSDISATNQSLLELFECSFAKFSQQEFITNMGVTYTYAQVDETSKAIAAWIQGLNLEKGSVIAIMMPNVNQYLPIVIGVLRAGMVITLVNPLYTARELRHQLNDSDCKAIFILTPFCLTLEKIVHDTGVKTIIYSDIGDMLGTVKGKIVDLAAKYIKKAVPPHSLKSNAQYQVQSYKSVLKKGRNMSYTRPDADTKDVALLTYTGGTTGKAKGIIVSHHNIEIATSQFEAWFQPVYADVDDDKQMNTIVALPLYHIFAFVVAMLGFRVGQHLTLITNPRDIDGFIKTLNSRPFHLLPAVNTLYQALMAHPQFKTIDFSELKLSLAGGMAATPETAKKWLDSTGHPILEGWGMSETIGVGTANPFTNKAFNGSIGMPLPGVDINIRDEDETVLEVGEVGEICIKGDNVIASYHNIDNTGFFTADGYLKTGDIGSMDEKGYVKIYDRKKDMIIVSGFNVYPNEVENVIERHPKVAECSVVGIDDELQGQSVKVFIVKADASLTKDEIMQFCKEDLTGYKRPRQIEFIDELPKSTVGKILRHELRKSANKTKSANKA</sequence>
<evidence type="ECO:0000259" key="8">
    <source>
        <dbReference type="Pfam" id="PF00501"/>
    </source>
</evidence>
<dbReference type="Gene3D" id="3.40.50.980">
    <property type="match status" value="2"/>
</dbReference>
<evidence type="ECO:0000313" key="11">
    <source>
        <dbReference type="Proteomes" id="UP000610203"/>
    </source>
</evidence>
<dbReference type="EC" id="6.2.1.3" evidence="5"/>
<evidence type="ECO:0000256" key="3">
    <source>
        <dbReference type="ARBA" id="ARBA00022598"/>
    </source>
</evidence>
<dbReference type="GO" id="GO:0016874">
    <property type="term" value="F:ligase activity"/>
    <property type="evidence" value="ECO:0007669"/>
    <property type="project" value="UniProtKB-KW"/>
</dbReference>
<keyword evidence="11" id="KW-1185">Reference proteome</keyword>
<evidence type="ECO:0000313" key="10">
    <source>
        <dbReference type="EMBL" id="GHD27182.1"/>
    </source>
</evidence>
<feature type="domain" description="AMP-binding enzyme C-terminal" evidence="9">
    <location>
        <begin position="475"/>
        <end position="549"/>
    </location>
</feature>
<dbReference type="Proteomes" id="UP000610203">
    <property type="component" value="Unassembled WGS sequence"/>
</dbReference>
<dbReference type="InterPro" id="IPR045851">
    <property type="entry name" value="AMP-bd_C_sf"/>
</dbReference>
<evidence type="ECO:0000256" key="5">
    <source>
        <dbReference type="ARBA" id="ARBA00026121"/>
    </source>
</evidence>
<comment type="pathway">
    <text evidence="2">Lipid metabolism; fatty acid beta-oxidation.</text>
</comment>
<keyword evidence="4" id="KW-0472">Membrane</keyword>